<sequence length="278" mass="33076">MQLSPTHTFSNKYLADLAFILLSPELFRSSEHSFFLNEYKVSSWLKEEQCQSDKIDAHFENYDIRKLGWYAEKLMEYFFSNFDDFRLIANNIQLFENKITKGEIDFLIEDILAKTITQVELATKYYIKYNGQYIGPNAKDNLEKKYNRLVHHQLLKETPEDILRITGNQKISAAKFLVKGIIFYPYDSFIVEDFKYPSYLNRNHQKGWHLSFSEFLLYDFSTLHYIPKSEWFGLNNTLRIDKNEFPDFFKQAFQLSKAIMVLDEKGNRGFITSDEWPN</sequence>
<accession>A0A6N9NKS6</accession>
<keyword evidence="2" id="KW-1185">Reference proteome</keyword>
<evidence type="ECO:0000313" key="2">
    <source>
        <dbReference type="Proteomes" id="UP000470771"/>
    </source>
</evidence>
<name>A0A6N9NKS6_9FLAO</name>
<reference evidence="1 2" key="1">
    <citation type="submission" date="2019-12" db="EMBL/GenBank/DDBJ databases">
        <authorList>
            <person name="Zhao J."/>
        </authorList>
    </citation>
    <scope>NUCLEOTIDE SEQUENCE [LARGE SCALE GENOMIC DNA]</scope>
    <source>
        <strain evidence="1 2">S-15</strain>
    </source>
</reference>
<dbReference type="InterPro" id="IPR015003">
    <property type="entry name" value="DUF1853"/>
</dbReference>
<dbReference type="RefSeq" id="WP_160633016.1">
    <property type="nucleotide sequence ID" value="NZ_WWNE01000006.1"/>
</dbReference>
<dbReference type="EMBL" id="WWNE01000006">
    <property type="protein sequence ID" value="NBG66071.1"/>
    <property type="molecule type" value="Genomic_DNA"/>
</dbReference>
<dbReference type="Proteomes" id="UP000470771">
    <property type="component" value="Unassembled WGS sequence"/>
</dbReference>
<dbReference type="Pfam" id="PF08907">
    <property type="entry name" value="DUF1853"/>
    <property type="match status" value="1"/>
</dbReference>
<dbReference type="AlphaFoldDB" id="A0A6N9NKS6"/>
<gene>
    <name evidence="1" type="ORF">GQN54_08060</name>
</gene>
<proteinExistence type="predicted"/>
<evidence type="ECO:0000313" key="1">
    <source>
        <dbReference type="EMBL" id="NBG66071.1"/>
    </source>
</evidence>
<protein>
    <submittedName>
        <fullName evidence="1">DUF1853 family protein</fullName>
    </submittedName>
</protein>
<comment type="caution">
    <text evidence="1">The sequence shown here is derived from an EMBL/GenBank/DDBJ whole genome shotgun (WGS) entry which is preliminary data.</text>
</comment>
<organism evidence="1 2">
    <name type="scientific">Acidiluteibacter ferrifornacis</name>
    <dbReference type="NCBI Taxonomy" id="2692424"/>
    <lineage>
        <taxon>Bacteria</taxon>
        <taxon>Pseudomonadati</taxon>
        <taxon>Bacteroidota</taxon>
        <taxon>Flavobacteriia</taxon>
        <taxon>Flavobacteriales</taxon>
        <taxon>Cryomorphaceae</taxon>
        <taxon>Acidiluteibacter</taxon>
    </lineage>
</organism>